<dbReference type="Proteomes" id="UP000256964">
    <property type="component" value="Unassembled WGS sequence"/>
</dbReference>
<accession>A0A371D8U5</accession>
<organism evidence="1 2">
    <name type="scientific">Lentinus brumalis</name>
    <dbReference type="NCBI Taxonomy" id="2498619"/>
    <lineage>
        <taxon>Eukaryota</taxon>
        <taxon>Fungi</taxon>
        <taxon>Dikarya</taxon>
        <taxon>Basidiomycota</taxon>
        <taxon>Agaricomycotina</taxon>
        <taxon>Agaricomycetes</taxon>
        <taxon>Polyporales</taxon>
        <taxon>Polyporaceae</taxon>
        <taxon>Lentinus</taxon>
    </lineage>
</organism>
<dbReference type="OrthoDB" id="3036049at2759"/>
<sequence length="329" mass="36833">MATCVPRKSARLEAQDEDGELVGTGGKAERDRTFWFQDGTIVVLAGNIEFKVYAGPLIEHSPVFQDMFSLPQAGADASAADRVRPTVHLSDSPCDLRYLFELMMPSKTLRPFGSPVVNHDKLAAWIRMGHKYQIDVLVQEPLDRLRAHFPNNFDTYVTSLKKQYKQKYSIGVVNLARLTDARDLLPVALMSCCQIQSGLTQGFQRIDGTWEQLSPGDLELCFNAKERLIQTRVQFANRLLGSGAAPKCRSKEVCTRFMQAYLQRLTSGVIPGLRTPTPLSPWGSNINAIRELCETCRMALTDDSNNYQREIFARLPTIMGVDVEGWGEA</sequence>
<gene>
    <name evidence="1" type="ORF">OH76DRAFT_1404141</name>
</gene>
<dbReference type="EMBL" id="KZ857408">
    <property type="protein sequence ID" value="RDX48950.1"/>
    <property type="molecule type" value="Genomic_DNA"/>
</dbReference>
<evidence type="ECO:0000313" key="1">
    <source>
        <dbReference type="EMBL" id="RDX48950.1"/>
    </source>
</evidence>
<keyword evidence="2" id="KW-1185">Reference proteome</keyword>
<evidence type="ECO:0000313" key="2">
    <source>
        <dbReference type="Proteomes" id="UP000256964"/>
    </source>
</evidence>
<protein>
    <recommendedName>
        <fullName evidence="3">BTB domain-containing protein</fullName>
    </recommendedName>
</protein>
<name>A0A371D8U5_9APHY</name>
<evidence type="ECO:0008006" key="3">
    <source>
        <dbReference type="Google" id="ProtNLM"/>
    </source>
</evidence>
<dbReference type="AlphaFoldDB" id="A0A371D8U5"/>
<reference evidence="1 2" key="1">
    <citation type="journal article" date="2018" name="Biotechnol. Biofuels">
        <title>Integrative visual omics of the white-rot fungus Polyporus brumalis exposes the biotechnological potential of its oxidative enzymes for delignifying raw plant biomass.</title>
        <authorList>
            <person name="Miyauchi S."/>
            <person name="Rancon A."/>
            <person name="Drula E."/>
            <person name="Hage H."/>
            <person name="Chaduli D."/>
            <person name="Favel A."/>
            <person name="Grisel S."/>
            <person name="Henrissat B."/>
            <person name="Herpoel-Gimbert I."/>
            <person name="Ruiz-Duenas F.J."/>
            <person name="Chevret D."/>
            <person name="Hainaut M."/>
            <person name="Lin J."/>
            <person name="Wang M."/>
            <person name="Pangilinan J."/>
            <person name="Lipzen A."/>
            <person name="Lesage-Meessen L."/>
            <person name="Navarro D."/>
            <person name="Riley R."/>
            <person name="Grigoriev I.V."/>
            <person name="Zhou S."/>
            <person name="Raouche S."/>
            <person name="Rosso M.N."/>
        </authorList>
    </citation>
    <scope>NUCLEOTIDE SEQUENCE [LARGE SCALE GENOMIC DNA]</scope>
    <source>
        <strain evidence="1 2">BRFM 1820</strain>
    </source>
</reference>
<proteinExistence type="predicted"/>